<dbReference type="Proteomes" id="UP000515237">
    <property type="component" value="Chromosome"/>
</dbReference>
<dbReference type="EMBL" id="CP055156">
    <property type="protein sequence ID" value="QNF32981.1"/>
    <property type="molecule type" value="Genomic_DNA"/>
</dbReference>
<accession>A0A7G7G747</accession>
<dbReference type="RefSeq" id="WP_185273765.1">
    <property type="nucleotide sequence ID" value="NZ_CP055156.1"/>
</dbReference>
<proteinExistence type="predicted"/>
<reference evidence="1 2" key="1">
    <citation type="journal article" date="2018" name="Int. J. Syst. Evol. Microbiol.">
        <title>Adhaeribacter swui sp. nov., isolated from wet mud.</title>
        <authorList>
            <person name="Kim D.U."/>
            <person name="Kim K.W."/>
            <person name="Kang M.S."/>
            <person name="Kim J.Y."/>
            <person name="Jang J.H."/>
            <person name="Kim M.K."/>
        </authorList>
    </citation>
    <scope>NUCLEOTIDE SEQUENCE [LARGE SCALE GENOMIC DNA]</scope>
    <source>
        <strain evidence="1 2">KCTC 52873</strain>
    </source>
</reference>
<dbReference type="AlphaFoldDB" id="A0A7G7G747"/>
<gene>
    <name evidence="1" type="ORF">HUW51_09635</name>
</gene>
<dbReference type="KEGG" id="aswu:HUW51_09635"/>
<name>A0A7G7G747_9BACT</name>
<keyword evidence="2" id="KW-1185">Reference proteome</keyword>
<evidence type="ECO:0000313" key="1">
    <source>
        <dbReference type="EMBL" id="QNF32981.1"/>
    </source>
</evidence>
<organism evidence="1 2">
    <name type="scientific">Adhaeribacter swui</name>
    <dbReference type="NCBI Taxonomy" id="2086471"/>
    <lineage>
        <taxon>Bacteria</taxon>
        <taxon>Pseudomonadati</taxon>
        <taxon>Bacteroidota</taxon>
        <taxon>Cytophagia</taxon>
        <taxon>Cytophagales</taxon>
        <taxon>Hymenobacteraceae</taxon>
        <taxon>Adhaeribacter</taxon>
    </lineage>
</organism>
<evidence type="ECO:0000313" key="2">
    <source>
        <dbReference type="Proteomes" id="UP000515237"/>
    </source>
</evidence>
<sequence>MSTEQLKNLVIDKISEIEDENFLQAIKTILDTNKATAGIYKLTEEQKQKVKIGLTQLDNGQIISNEDLEKEEDEWLRK</sequence>
<protein>
    <submittedName>
        <fullName evidence="1">Uncharacterized protein</fullName>
    </submittedName>
</protein>